<keyword evidence="2" id="KW-1185">Reference proteome</keyword>
<gene>
    <name evidence="1" type="ORF">STEHIDRAFT_150536</name>
</gene>
<name>R7RY78_STEHR</name>
<sequence length="156" mass="17436">MGVLDALEWLDGGLWSCAILETRSGSPSFEGLGGIDTNEGPAGYGGEFLVTDIRSGHRWGSLLGDHWRGLEAHERRRQRSHSDQITPTMCSPRWAPILVARLTLSVWKFERTFRVRIPYEIPLCSPRCPTNHVIVMHIVKISNVTCRAPCSGHDDT</sequence>
<evidence type="ECO:0000313" key="2">
    <source>
        <dbReference type="Proteomes" id="UP000053927"/>
    </source>
</evidence>
<dbReference type="EMBL" id="JH687398">
    <property type="protein sequence ID" value="EIM80289.1"/>
    <property type="molecule type" value="Genomic_DNA"/>
</dbReference>
<evidence type="ECO:0000313" key="1">
    <source>
        <dbReference type="EMBL" id="EIM80289.1"/>
    </source>
</evidence>
<reference evidence="2" key="1">
    <citation type="journal article" date="2012" name="Science">
        <title>The Paleozoic origin of enzymatic lignin decomposition reconstructed from 31 fungal genomes.</title>
        <authorList>
            <person name="Floudas D."/>
            <person name="Binder M."/>
            <person name="Riley R."/>
            <person name="Barry K."/>
            <person name="Blanchette R.A."/>
            <person name="Henrissat B."/>
            <person name="Martinez A.T."/>
            <person name="Otillar R."/>
            <person name="Spatafora J.W."/>
            <person name="Yadav J.S."/>
            <person name="Aerts A."/>
            <person name="Benoit I."/>
            <person name="Boyd A."/>
            <person name="Carlson A."/>
            <person name="Copeland A."/>
            <person name="Coutinho P.M."/>
            <person name="de Vries R.P."/>
            <person name="Ferreira P."/>
            <person name="Findley K."/>
            <person name="Foster B."/>
            <person name="Gaskell J."/>
            <person name="Glotzer D."/>
            <person name="Gorecki P."/>
            <person name="Heitman J."/>
            <person name="Hesse C."/>
            <person name="Hori C."/>
            <person name="Igarashi K."/>
            <person name="Jurgens J.A."/>
            <person name="Kallen N."/>
            <person name="Kersten P."/>
            <person name="Kohler A."/>
            <person name="Kuees U."/>
            <person name="Kumar T.K.A."/>
            <person name="Kuo A."/>
            <person name="LaButti K."/>
            <person name="Larrondo L.F."/>
            <person name="Lindquist E."/>
            <person name="Ling A."/>
            <person name="Lombard V."/>
            <person name="Lucas S."/>
            <person name="Lundell T."/>
            <person name="Martin R."/>
            <person name="McLaughlin D.J."/>
            <person name="Morgenstern I."/>
            <person name="Morin E."/>
            <person name="Murat C."/>
            <person name="Nagy L.G."/>
            <person name="Nolan M."/>
            <person name="Ohm R.A."/>
            <person name="Patyshakuliyeva A."/>
            <person name="Rokas A."/>
            <person name="Ruiz-Duenas F.J."/>
            <person name="Sabat G."/>
            <person name="Salamov A."/>
            <person name="Samejima M."/>
            <person name="Schmutz J."/>
            <person name="Slot J.C."/>
            <person name="St John F."/>
            <person name="Stenlid J."/>
            <person name="Sun H."/>
            <person name="Sun S."/>
            <person name="Syed K."/>
            <person name="Tsang A."/>
            <person name="Wiebenga A."/>
            <person name="Young D."/>
            <person name="Pisabarro A."/>
            <person name="Eastwood D.C."/>
            <person name="Martin F."/>
            <person name="Cullen D."/>
            <person name="Grigoriev I.V."/>
            <person name="Hibbett D.S."/>
        </authorList>
    </citation>
    <scope>NUCLEOTIDE SEQUENCE [LARGE SCALE GENOMIC DNA]</scope>
    <source>
        <strain evidence="2">FP-91666</strain>
    </source>
</reference>
<dbReference type="GeneID" id="18800069"/>
<dbReference type="KEGG" id="shs:STEHIDRAFT_150536"/>
<dbReference type="Proteomes" id="UP000053927">
    <property type="component" value="Unassembled WGS sequence"/>
</dbReference>
<protein>
    <submittedName>
        <fullName evidence="1">Uncharacterized protein</fullName>
    </submittedName>
</protein>
<dbReference type="RefSeq" id="XP_007310433.1">
    <property type="nucleotide sequence ID" value="XM_007310371.1"/>
</dbReference>
<organism evidence="1 2">
    <name type="scientific">Stereum hirsutum (strain FP-91666)</name>
    <name type="common">White-rot fungus</name>
    <dbReference type="NCBI Taxonomy" id="721885"/>
    <lineage>
        <taxon>Eukaryota</taxon>
        <taxon>Fungi</taxon>
        <taxon>Dikarya</taxon>
        <taxon>Basidiomycota</taxon>
        <taxon>Agaricomycotina</taxon>
        <taxon>Agaricomycetes</taxon>
        <taxon>Russulales</taxon>
        <taxon>Stereaceae</taxon>
        <taxon>Stereum</taxon>
    </lineage>
</organism>
<proteinExistence type="predicted"/>
<accession>R7RY78</accession>
<dbReference type="AlphaFoldDB" id="R7RY78"/>